<dbReference type="Proteomes" id="UP001236652">
    <property type="component" value="Chromosome"/>
</dbReference>
<dbReference type="InterPro" id="IPR050406">
    <property type="entry name" value="FGGY_Carb_Kinase"/>
</dbReference>
<organism evidence="7 8">
    <name type="scientific">Pontibacillus chungwhensis</name>
    <dbReference type="NCBI Taxonomy" id="265426"/>
    <lineage>
        <taxon>Bacteria</taxon>
        <taxon>Bacillati</taxon>
        <taxon>Bacillota</taxon>
        <taxon>Bacilli</taxon>
        <taxon>Bacillales</taxon>
        <taxon>Bacillaceae</taxon>
        <taxon>Pontibacillus</taxon>
    </lineage>
</organism>
<dbReference type="PIRSF" id="PIRSF000538">
    <property type="entry name" value="GlpK"/>
    <property type="match status" value="1"/>
</dbReference>
<dbReference type="InterPro" id="IPR043129">
    <property type="entry name" value="ATPase_NBD"/>
</dbReference>
<proteinExistence type="inferred from homology"/>
<evidence type="ECO:0000256" key="2">
    <source>
        <dbReference type="ARBA" id="ARBA00022679"/>
    </source>
</evidence>
<feature type="domain" description="Carbohydrate kinase FGGY C-terminal" evidence="6">
    <location>
        <begin position="257"/>
        <end position="451"/>
    </location>
</feature>
<accession>A0ABY8UZH7</accession>
<evidence type="ECO:0000313" key="7">
    <source>
        <dbReference type="EMBL" id="WIF99096.1"/>
    </source>
</evidence>
<evidence type="ECO:0000256" key="4">
    <source>
        <dbReference type="RuleBase" id="RU003733"/>
    </source>
</evidence>
<keyword evidence="8" id="KW-1185">Reference proteome</keyword>
<dbReference type="NCBIfam" id="TIGR01314">
    <property type="entry name" value="gntK_FGGY"/>
    <property type="match status" value="1"/>
</dbReference>
<dbReference type="InterPro" id="IPR018485">
    <property type="entry name" value="FGGY_C"/>
</dbReference>
<dbReference type="PANTHER" id="PTHR43095">
    <property type="entry name" value="SUGAR KINASE"/>
    <property type="match status" value="1"/>
</dbReference>
<feature type="domain" description="Carbohydrate kinase FGGY N-terminal" evidence="5">
    <location>
        <begin position="4"/>
        <end position="247"/>
    </location>
</feature>
<dbReference type="EC" id="2.7.1.12" evidence="7"/>
<name>A0ABY8UZH7_9BACI</name>
<dbReference type="PROSITE" id="PS00933">
    <property type="entry name" value="FGGY_KINASES_1"/>
    <property type="match status" value="1"/>
</dbReference>
<dbReference type="Pfam" id="PF00370">
    <property type="entry name" value="FGGY_N"/>
    <property type="match status" value="1"/>
</dbReference>
<evidence type="ECO:0000256" key="3">
    <source>
        <dbReference type="ARBA" id="ARBA00022777"/>
    </source>
</evidence>
<reference evidence="7 8" key="1">
    <citation type="submission" date="2023-05" db="EMBL/GenBank/DDBJ databases">
        <title>Comparative genomics reveals the evidence of polycyclic aromatic hydrocarbons degradation in moderately halophilic genus Pontibacillus.</title>
        <authorList>
            <person name="Yang H."/>
            <person name="Qian Z."/>
        </authorList>
    </citation>
    <scope>NUCLEOTIDE SEQUENCE [LARGE SCALE GENOMIC DNA]</scope>
    <source>
        <strain evidence="8">HN14</strain>
    </source>
</reference>
<keyword evidence="3 4" id="KW-0418">Kinase</keyword>
<comment type="similarity">
    <text evidence="1 4">Belongs to the FGGY kinase family.</text>
</comment>
<dbReference type="SUPFAM" id="SSF53067">
    <property type="entry name" value="Actin-like ATPase domain"/>
    <property type="match status" value="2"/>
</dbReference>
<dbReference type="InterPro" id="IPR000577">
    <property type="entry name" value="Carb_kinase_FGGY"/>
</dbReference>
<sequence>MTDIIIGIDIGTTSTKTLAYDRNGQIWSEVEKEYPLYSPDPVRKEQDPEEINQAVMHTLAAVAKEVQQKGGTVSGIGFSAAMHSLLAVDQAGNPLTNALTWADQRCVEEVEELKEGNGHDIYLRTGTPLHPMSPLPKLMWMKKHDPETFEQAHKWISLKDYVFYTLFNRYIVDYSMASATGLFNLENLAWDQEALEVAGITEDKLPEPVPTTHVVRGLSEEKAASLNLDPDTPFVLGASDGVLANIGVGALKPGSIACTIGTSGAIRTVVDKPTVDPKGRIFCYALTEDKWVIGGPINNGGISFRWVRDNLFPDLNEKAKEKGISAYEELTARASNVKPGSNGLLFLPYLTGERAPFWDADTKGVFFGLTLDHNRDHMIRSALEGVMYQMYSVAIALIEAGVEPTEYRAGGGFAKSSLWRQIMADIFETEIVIPESHQGSCLGAAWLTMKALDMIDDLESVQDVISTRVKHVPIPEHVTIYRKLKPVYLRLARTLPSEFKAISEVQRDLANL</sequence>
<dbReference type="EMBL" id="CP126446">
    <property type="protein sequence ID" value="WIF99096.1"/>
    <property type="molecule type" value="Genomic_DNA"/>
</dbReference>
<protein>
    <submittedName>
        <fullName evidence="7">Gluconokinase</fullName>
        <ecNumber evidence="7">2.7.1.12</ecNumber>
    </submittedName>
</protein>
<gene>
    <name evidence="7" type="primary">gntK</name>
    <name evidence="7" type="ORF">QNI29_05420</name>
</gene>
<dbReference type="InterPro" id="IPR006002">
    <property type="entry name" value="Gluconate_kinase"/>
</dbReference>
<dbReference type="PANTHER" id="PTHR43095:SF2">
    <property type="entry name" value="GLUCONOKINASE"/>
    <property type="match status" value="1"/>
</dbReference>
<dbReference type="CDD" id="cd07770">
    <property type="entry name" value="ASKHA_NBD_FGGY_GntK"/>
    <property type="match status" value="1"/>
</dbReference>
<dbReference type="GO" id="GO:0046316">
    <property type="term" value="F:gluconokinase activity"/>
    <property type="evidence" value="ECO:0007669"/>
    <property type="project" value="UniProtKB-EC"/>
</dbReference>
<evidence type="ECO:0000259" key="6">
    <source>
        <dbReference type="Pfam" id="PF02782"/>
    </source>
</evidence>
<dbReference type="PROSITE" id="PS00445">
    <property type="entry name" value="FGGY_KINASES_2"/>
    <property type="match status" value="1"/>
</dbReference>
<evidence type="ECO:0000259" key="5">
    <source>
        <dbReference type="Pfam" id="PF00370"/>
    </source>
</evidence>
<dbReference type="Gene3D" id="3.30.420.40">
    <property type="match status" value="2"/>
</dbReference>
<dbReference type="Pfam" id="PF02782">
    <property type="entry name" value="FGGY_C"/>
    <property type="match status" value="1"/>
</dbReference>
<evidence type="ECO:0000313" key="8">
    <source>
        <dbReference type="Proteomes" id="UP001236652"/>
    </source>
</evidence>
<keyword evidence="2 4" id="KW-0808">Transferase</keyword>
<dbReference type="RefSeq" id="WP_231418315.1">
    <property type="nucleotide sequence ID" value="NZ_CP126446.1"/>
</dbReference>
<dbReference type="InterPro" id="IPR018483">
    <property type="entry name" value="Carb_kinase_FGGY_CS"/>
</dbReference>
<evidence type="ECO:0000256" key="1">
    <source>
        <dbReference type="ARBA" id="ARBA00009156"/>
    </source>
</evidence>
<dbReference type="InterPro" id="IPR018484">
    <property type="entry name" value="FGGY_N"/>
</dbReference>